<reference evidence="9 10" key="1">
    <citation type="submission" date="2019-03" db="EMBL/GenBank/DDBJ databases">
        <title>Genomic Encyclopedia of Type Strains, Phase IV (KMG-IV): sequencing the most valuable type-strain genomes for metagenomic binning, comparative biology and taxonomic classification.</title>
        <authorList>
            <person name="Goeker M."/>
        </authorList>
    </citation>
    <scope>NUCLEOTIDE SEQUENCE [LARGE SCALE GENOMIC DNA]</scope>
    <source>
        <strain evidence="9 10">DSM 100433</strain>
    </source>
</reference>
<dbReference type="NCBIfam" id="TIGR00277">
    <property type="entry name" value="HDIG"/>
    <property type="match status" value="1"/>
</dbReference>
<keyword evidence="4 9" id="KW-0378">Hydrolase</keyword>
<dbReference type="AlphaFoldDB" id="A0A9X8UKW1"/>
<gene>
    <name evidence="9" type="ORF">EDD78_102303</name>
</gene>
<dbReference type="InterPro" id="IPR006674">
    <property type="entry name" value="HD_domain"/>
</dbReference>
<feature type="region of interest" description="Disordered" evidence="7">
    <location>
        <begin position="1"/>
        <end position="20"/>
    </location>
</feature>
<evidence type="ECO:0000256" key="2">
    <source>
        <dbReference type="ARBA" id="ARBA00022723"/>
    </source>
</evidence>
<dbReference type="InterPro" id="IPR005249">
    <property type="entry name" value="YqeK"/>
</dbReference>
<accession>A0A9X8UKW1</accession>
<dbReference type="SMART" id="SM00471">
    <property type="entry name" value="HDc"/>
    <property type="match status" value="1"/>
</dbReference>
<evidence type="ECO:0000256" key="1">
    <source>
        <dbReference type="ARBA" id="ARBA00012506"/>
    </source>
</evidence>
<comment type="caution">
    <text evidence="9">The sequence shown here is derived from an EMBL/GenBank/DDBJ whole genome shotgun (WGS) entry which is preliminary data.</text>
</comment>
<dbReference type="PANTHER" id="PTHR35795">
    <property type="entry name" value="SLR1885 PROTEIN"/>
    <property type="match status" value="1"/>
</dbReference>
<evidence type="ECO:0000256" key="4">
    <source>
        <dbReference type="ARBA" id="ARBA00022801"/>
    </source>
</evidence>
<dbReference type="GO" id="GO:0000166">
    <property type="term" value="F:nucleotide binding"/>
    <property type="evidence" value="ECO:0007669"/>
    <property type="project" value="UniProtKB-KW"/>
</dbReference>
<sequence length="214" mass="23710">MPDKIAPGGAAGRFAPGQDEHSLESLLRGRLSKGRYRHSLNVAGRAAELARLHGADVEKARFAGLMHDVCKDMPKKEQLSLIAKGGIVLSSEVLASPQLYHAIAGSVYLRDALKVQDQEILDAVRYHTTGRAGMSLLEEVVYLADLTSAERDYPDAQYTRELADRDVAKAMLYSFQFIIRELAEGQKPLCRETIDGYNYYVRRLRAQSAGEARS</sequence>
<evidence type="ECO:0000256" key="7">
    <source>
        <dbReference type="SAM" id="MobiDB-lite"/>
    </source>
</evidence>
<organism evidence="9 10">
    <name type="scientific">Harryflintia acetispora</name>
    <dbReference type="NCBI Taxonomy" id="1849041"/>
    <lineage>
        <taxon>Bacteria</taxon>
        <taxon>Bacillati</taxon>
        <taxon>Bacillota</taxon>
        <taxon>Clostridia</taxon>
        <taxon>Eubacteriales</taxon>
        <taxon>Oscillospiraceae</taxon>
        <taxon>Harryflintia</taxon>
    </lineage>
</organism>
<dbReference type="GO" id="GO:0008803">
    <property type="term" value="F:bis(5'-nucleosyl)-tetraphosphatase (symmetrical) activity"/>
    <property type="evidence" value="ECO:0007669"/>
    <property type="project" value="UniProtKB-EC"/>
</dbReference>
<dbReference type="EC" id="3.6.1.41" evidence="1"/>
<evidence type="ECO:0000313" key="9">
    <source>
        <dbReference type="EMBL" id="TCL44677.1"/>
    </source>
</evidence>
<proteinExistence type="predicted"/>
<evidence type="ECO:0000313" key="10">
    <source>
        <dbReference type="Proteomes" id="UP000294682"/>
    </source>
</evidence>
<evidence type="ECO:0000259" key="8">
    <source>
        <dbReference type="SMART" id="SM00471"/>
    </source>
</evidence>
<keyword evidence="2" id="KW-0479">Metal-binding</keyword>
<comment type="catalytic activity">
    <reaction evidence="6">
        <text>P(1),P(4)-bis(5'-adenosyl) tetraphosphate + H2O = 2 ADP + 2 H(+)</text>
        <dbReference type="Rhea" id="RHEA:24252"/>
        <dbReference type="ChEBI" id="CHEBI:15377"/>
        <dbReference type="ChEBI" id="CHEBI:15378"/>
        <dbReference type="ChEBI" id="CHEBI:58141"/>
        <dbReference type="ChEBI" id="CHEBI:456216"/>
        <dbReference type="EC" id="3.6.1.41"/>
    </reaction>
</comment>
<feature type="domain" description="HD/PDEase" evidence="8">
    <location>
        <begin position="31"/>
        <end position="159"/>
    </location>
</feature>
<evidence type="ECO:0000256" key="3">
    <source>
        <dbReference type="ARBA" id="ARBA00022741"/>
    </source>
</evidence>
<evidence type="ECO:0000256" key="5">
    <source>
        <dbReference type="ARBA" id="ARBA00023004"/>
    </source>
</evidence>
<feature type="compositionally biased region" description="Low complexity" evidence="7">
    <location>
        <begin position="1"/>
        <end position="17"/>
    </location>
</feature>
<dbReference type="EMBL" id="SLUK01000002">
    <property type="protein sequence ID" value="TCL44677.1"/>
    <property type="molecule type" value="Genomic_DNA"/>
</dbReference>
<dbReference type="PANTHER" id="PTHR35795:SF1">
    <property type="entry name" value="BIS(5'-NUCLEOSYL)-TETRAPHOSPHATASE, SYMMETRICAL"/>
    <property type="match status" value="1"/>
</dbReference>
<keyword evidence="3" id="KW-0547">Nucleotide-binding</keyword>
<dbReference type="SUPFAM" id="SSF109604">
    <property type="entry name" value="HD-domain/PDEase-like"/>
    <property type="match status" value="1"/>
</dbReference>
<dbReference type="RefSeq" id="WP_132084058.1">
    <property type="nucleotide sequence ID" value="NZ_SLUK01000002.1"/>
</dbReference>
<evidence type="ECO:0000256" key="6">
    <source>
        <dbReference type="ARBA" id="ARBA00049417"/>
    </source>
</evidence>
<keyword evidence="5" id="KW-0408">Iron</keyword>
<dbReference type="Pfam" id="PF01966">
    <property type="entry name" value="HD"/>
    <property type="match status" value="1"/>
</dbReference>
<protein>
    <recommendedName>
        <fullName evidence="1">bis(5'-nucleosyl)-tetraphosphatase (symmetrical)</fullName>
        <ecNumber evidence="1">3.6.1.41</ecNumber>
    </recommendedName>
</protein>
<dbReference type="InterPro" id="IPR003607">
    <property type="entry name" value="HD/PDEase_dom"/>
</dbReference>
<dbReference type="GO" id="GO:0046872">
    <property type="term" value="F:metal ion binding"/>
    <property type="evidence" value="ECO:0007669"/>
    <property type="project" value="UniProtKB-KW"/>
</dbReference>
<dbReference type="NCBIfam" id="TIGR00488">
    <property type="entry name" value="bis(5'-nucleosyl)-tetraphosphatase (symmetrical) YqeK"/>
    <property type="match status" value="1"/>
</dbReference>
<dbReference type="Proteomes" id="UP000294682">
    <property type="component" value="Unassembled WGS sequence"/>
</dbReference>
<name>A0A9X8UKW1_9FIRM</name>
<keyword evidence="10" id="KW-1185">Reference proteome</keyword>
<dbReference type="Gene3D" id="1.10.3210.10">
    <property type="entry name" value="Hypothetical protein af1432"/>
    <property type="match status" value="1"/>
</dbReference>
<dbReference type="InterPro" id="IPR006675">
    <property type="entry name" value="HDIG_dom"/>
</dbReference>
<dbReference type="InterPro" id="IPR051094">
    <property type="entry name" value="Diverse_Catalytic_Enzymes"/>
</dbReference>
<dbReference type="CDD" id="cd00077">
    <property type="entry name" value="HDc"/>
    <property type="match status" value="1"/>
</dbReference>